<dbReference type="RefSeq" id="WP_344222208.1">
    <property type="nucleotide sequence ID" value="NZ_BAAAOS010000064.1"/>
</dbReference>
<comment type="caution">
    <text evidence="2">The sequence shown here is derived from an EMBL/GenBank/DDBJ whole genome shotgun (WGS) entry which is preliminary data.</text>
</comment>
<dbReference type="EMBL" id="BAAAOS010000064">
    <property type="protein sequence ID" value="GAA1615743.1"/>
    <property type="molecule type" value="Genomic_DNA"/>
</dbReference>
<name>A0ABP4QRX3_9ACTN</name>
<protein>
    <recommendedName>
        <fullName evidence="4">Secreted protein</fullName>
    </recommendedName>
</protein>
<dbReference type="Proteomes" id="UP001500393">
    <property type="component" value="Unassembled WGS sequence"/>
</dbReference>
<feature type="signal peptide" evidence="1">
    <location>
        <begin position="1"/>
        <end position="27"/>
    </location>
</feature>
<organism evidence="2 3">
    <name type="scientific">Kribbella sancticallisti</name>
    <dbReference type="NCBI Taxonomy" id="460087"/>
    <lineage>
        <taxon>Bacteria</taxon>
        <taxon>Bacillati</taxon>
        <taxon>Actinomycetota</taxon>
        <taxon>Actinomycetes</taxon>
        <taxon>Propionibacteriales</taxon>
        <taxon>Kribbellaceae</taxon>
        <taxon>Kribbella</taxon>
    </lineage>
</organism>
<reference evidence="3" key="1">
    <citation type="journal article" date="2019" name="Int. J. Syst. Evol. Microbiol.">
        <title>The Global Catalogue of Microorganisms (GCM) 10K type strain sequencing project: providing services to taxonomists for standard genome sequencing and annotation.</title>
        <authorList>
            <consortium name="The Broad Institute Genomics Platform"/>
            <consortium name="The Broad Institute Genome Sequencing Center for Infectious Disease"/>
            <person name="Wu L."/>
            <person name="Ma J."/>
        </authorList>
    </citation>
    <scope>NUCLEOTIDE SEQUENCE [LARGE SCALE GENOMIC DNA]</scope>
    <source>
        <strain evidence="3">JCM 14969</strain>
    </source>
</reference>
<keyword evidence="3" id="KW-1185">Reference proteome</keyword>
<accession>A0ABP4QRX3</accession>
<evidence type="ECO:0000256" key="1">
    <source>
        <dbReference type="SAM" id="SignalP"/>
    </source>
</evidence>
<evidence type="ECO:0000313" key="3">
    <source>
        <dbReference type="Proteomes" id="UP001500393"/>
    </source>
</evidence>
<proteinExistence type="predicted"/>
<keyword evidence="1" id="KW-0732">Signal</keyword>
<feature type="chain" id="PRO_5046846897" description="Secreted protein" evidence="1">
    <location>
        <begin position="28"/>
        <end position="88"/>
    </location>
</feature>
<gene>
    <name evidence="2" type="ORF">GCM10009789_82280</name>
</gene>
<sequence>MRQVKRMVAVASLAAAIVVLPAGQAVGANHTTAAGGAGPVASASQGTWGCGWNRPACESKQYEFRRFHCEVGPIYYLPTSGYWFDWFC</sequence>
<evidence type="ECO:0008006" key="4">
    <source>
        <dbReference type="Google" id="ProtNLM"/>
    </source>
</evidence>
<evidence type="ECO:0000313" key="2">
    <source>
        <dbReference type="EMBL" id="GAA1615743.1"/>
    </source>
</evidence>